<evidence type="ECO:0000313" key="2">
    <source>
        <dbReference type="EMBL" id="MFE5985742.1"/>
    </source>
</evidence>
<feature type="compositionally biased region" description="Low complexity" evidence="1">
    <location>
        <begin position="72"/>
        <end position="100"/>
    </location>
</feature>
<comment type="caution">
    <text evidence="2">The sequence shown here is derived from an EMBL/GenBank/DDBJ whole genome shotgun (WGS) entry which is preliminary data.</text>
</comment>
<dbReference type="RefSeq" id="WP_386255715.1">
    <property type="nucleotide sequence ID" value="NZ_JBHTRV010000063.1"/>
</dbReference>
<dbReference type="Proteomes" id="UP001600424">
    <property type="component" value="Unassembled WGS sequence"/>
</dbReference>
<accession>A0ABW6J6Z7</accession>
<protein>
    <submittedName>
        <fullName evidence="2">Uncharacterized protein</fullName>
    </submittedName>
</protein>
<name>A0ABW6J6Z7_STRWE</name>
<reference evidence="2 3" key="1">
    <citation type="submission" date="2024-09" db="EMBL/GenBank/DDBJ databases">
        <title>The Natural Products Discovery Center: Release of the First 8490 Sequenced Strains for Exploring Actinobacteria Biosynthetic Diversity.</title>
        <authorList>
            <person name="Kalkreuter E."/>
            <person name="Kautsar S.A."/>
            <person name="Yang D."/>
            <person name="Bader C.D."/>
            <person name="Teijaro C.N."/>
            <person name="Fluegel L."/>
            <person name="Davis C.M."/>
            <person name="Simpson J.R."/>
            <person name="Lauterbach L."/>
            <person name="Steele A.D."/>
            <person name="Gui C."/>
            <person name="Meng S."/>
            <person name="Li G."/>
            <person name="Viehrig K."/>
            <person name="Ye F."/>
            <person name="Su P."/>
            <person name="Kiefer A.F."/>
            <person name="Nichols A."/>
            <person name="Cepeda A.J."/>
            <person name="Yan W."/>
            <person name="Fan B."/>
            <person name="Jiang Y."/>
            <person name="Adhikari A."/>
            <person name="Zheng C.-J."/>
            <person name="Schuster L."/>
            <person name="Cowan T.M."/>
            <person name="Smanski M.J."/>
            <person name="Chevrette M.G."/>
            <person name="De Carvalho L.P.S."/>
            <person name="Shen B."/>
        </authorList>
    </citation>
    <scope>NUCLEOTIDE SEQUENCE [LARGE SCALE GENOMIC DNA]</scope>
    <source>
        <strain evidence="2 3">NPDC056472</strain>
    </source>
</reference>
<keyword evidence="3" id="KW-1185">Reference proteome</keyword>
<proteinExistence type="predicted"/>
<sequence>MSPYRVRAFHTAADAVHDLPPGPGEAVQATQLRGVGPVRHCRGDPPRHRPARCRATSPACSPKPATAPGPWPAGTFGPRAAGAATRTPTGRTAAARSRTWPTPPAPWATGGLS</sequence>
<gene>
    <name evidence="2" type="ORF">ACFQ63_39480</name>
</gene>
<dbReference type="EMBL" id="JBHTRV010000063">
    <property type="protein sequence ID" value="MFE5985742.1"/>
    <property type="molecule type" value="Genomic_DNA"/>
</dbReference>
<feature type="region of interest" description="Disordered" evidence="1">
    <location>
        <begin position="35"/>
        <end position="113"/>
    </location>
</feature>
<evidence type="ECO:0000256" key="1">
    <source>
        <dbReference type="SAM" id="MobiDB-lite"/>
    </source>
</evidence>
<organism evidence="2 3">
    <name type="scientific">Streptomyces wedmorensis</name>
    <dbReference type="NCBI Taxonomy" id="43759"/>
    <lineage>
        <taxon>Bacteria</taxon>
        <taxon>Bacillati</taxon>
        <taxon>Actinomycetota</taxon>
        <taxon>Actinomycetes</taxon>
        <taxon>Kitasatosporales</taxon>
        <taxon>Streptomycetaceae</taxon>
        <taxon>Streptomyces</taxon>
    </lineage>
</organism>
<evidence type="ECO:0000313" key="3">
    <source>
        <dbReference type="Proteomes" id="UP001600424"/>
    </source>
</evidence>